<feature type="domain" description="LysM" evidence="9">
    <location>
        <begin position="168"/>
        <end position="211"/>
    </location>
</feature>
<keyword evidence="3 8" id="KW-0732">Signal</keyword>
<evidence type="ECO:0000256" key="4">
    <source>
        <dbReference type="ARBA" id="ARBA00022737"/>
    </source>
</evidence>
<evidence type="ECO:0000256" key="6">
    <source>
        <dbReference type="ARBA" id="ARBA00022807"/>
    </source>
</evidence>
<evidence type="ECO:0000256" key="1">
    <source>
        <dbReference type="ARBA" id="ARBA00007074"/>
    </source>
</evidence>
<feature type="chain" id="PRO_5046079478" evidence="8">
    <location>
        <begin position="26"/>
        <end position="358"/>
    </location>
</feature>
<keyword evidence="12" id="KW-1185">Reference proteome</keyword>
<evidence type="ECO:0000256" key="3">
    <source>
        <dbReference type="ARBA" id="ARBA00022729"/>
    </source>
</evidence>
<dbReference type="SUPFAM" id="SSF54001">
    <property type="entry name" value="Cysteine proteinases"/>
    <property type="match status" value="1"/>
</dbReference>
<dbReference type="InterPro" id="IPR051202">
    <property type="entry name" value="Peptidase_C40"/>
</dbReference>
<dbReference type="PROSITE" id="PS51935">
    <property type="entry name" value="NLPC_P60"/>
    <property type="match status" value="1"/>
</dbReference>
<comment type="similarity">
    <text evidence="1">Belongs to the peptidase C40 family.</text>
</comment>
<evidence type="ECO:0000313" key="12">
    <source>
        <dbReference type="Proteomes" id="UP001282284"/>
    </source>
</evidence>
<dbReference type="PANTHER" id="PTHR47053">
    <property type="entry name" value="MUREIN DD-ENDOPEPTIDASE MEPH-RELATED"/>
    <property type="match status" value="1"/>
</dbReference>
<dbReference type="Gene3D" id="3.10.350.10">
    <property type="entry name" value="LysM domain"/>
    <property type="match status" value="3"/>
</dbReference>
<evidence type="ECO:0000313" key="11">
    <source>
        <dbReference type="EMBL" id="MDW0114022.1"/>
    </source>
</evidence>
<name>A0ABU4GEJ5_9BACL</name>
<dbReference type="Proteomes" id="UP001282284">
    <property type="component" value="Unassembled WGS sequence"/>
</dbReference>
<dbReference type="InterPro" id="IPR018392">
    <property type="entry name" value="LysM"/>
</dbReference>
<evidence type="ECO:0000256" key="5">
    <source>
        <dbReference type="ARBA" id="ARBA00022801"/>
    </source>
</evidence>
<keyword evidence="4" id="KW-0677">Repeat</keyword>
<dbReference type="RefSeq" id="WP_317944758.1">
    <property type="nucleotide sequence ID" value="NZ_JAUBDI010000012.1"/>
</dbReference>
<evidence type="ECO:0000256" key="7">
    <source>
        <dbReference type="SAM" id="MobiDB-lite"/>
    </source>
</evidence>
<feature type="compositionally biased region" description="Low complexity" evidence="7">
    <location>
        <begin position="156"/>
        <end position="166"/>
    </location>
</feature>
<dbReference type="SMART" id="SM00257">
    <property type="entry name" value="LysM"/>
    <property type="match status" value="3"/>
</dbReference>
<dbReference type="CDD" id="cd00118">
    <property type="entry name" value="LysM"/>
    <property type="match status" value="3"/>
</dbReference>
<comment type="caution">
    <text evidence="11">The sequence shown here is derived from an EMBL/GenBank/DDBJ whole genome shotgun (WGS) entry which is preliminary data.</text>
</comment>
<reference evidence="11 12" key="1">
    <citation type="submission" date="2023-06" db="EMBL/GenBank/DDBJ databases">
        <title>Sporosarcina sp. nov., isolated from Korean traditional fermented seafood 'Jeotgal'.</title>
        <authorList>
            <person name="Yang A.I."/>
            <person name="Shin N.-R."/>
        </authorList>
    </citation>
    <scope>NUCLEOTIDE SEQUENCE [LARGE SCALE GENOMIC DNA]</scope>
    <source>
        <strain evidence="11 12">KCTC13119</strain>
    </source>
</reference>
<proteinExistence type="inferred from homology"/>
<evidence type="ECO:0000259" key="9">
    <source>
        <dbReference type="PROSITE" id="PS51782"/>
    </source>
</evidence>
<gene>
    <name evidence="11" type="ORF">QT711_12570</name>
</gene>
<dbReference type="EMBL" id="JAUBDI010000012">
    <property type="protein sequence ID" value="MDW0114022.1"/>
    <property type="molecule type" value="Genomic_DNA"/>
</dbReference>
<feature type="region of interest" description="Disordered" evidence="7">
    <location>
        <begin position="74"/>
        <end position="95"/>
    </location>
</feature>
<keyword evidence="6" id="KW-0788">Thiol protease</keyword>
<feature type="region of interest" description="Disordered" evidence="7">
    <location>
        <begin position="143"/>
        <end position="166"/>
    </location>
</feature>
<dbReference type="PANTHER" id="PTHR47053:SF1">
    <property type="entry name" value="MUREIN DD-ENDOPEPTIDASE MEPH-RELATED"/>
    <property type="match status" value="1"/>
</dbReference>
<feature type="compositionally biased region" description="Basic and acidic residues" evidence="7">
    <location>
        <begin position="74"/>
        <end position="87"/>
    </location>
</feature>
<dbReference type="Pfam" id="PF00877">
    <property type="entry name" value="NLPC_P60"/>
    <property type="match status" value="1"/>
</dbReference>
<keyword evidence="5" id="KW-0378">Hydrolase</keyword>
<dbReference type="InterPro" id="IPR036779">
    <property type="entry name" value="LysM_dom_sf"/>
</dbReference>
<feature type="domain" description="LysM" evidence="9">
    <location>
        <begin position="96"/>
        <end position="139"/>
    </location>
</feature>
<dbReference type="Gene3D" id="3.90.1720.10">
    <property type="entry name" value="endopeptidase domain like (from Nostoc punctiforme)"/>
    <property type="match status" value="1"/>
</dbReference>
<sequence>MKKIAATTLATGAFSLLIGISNAEASTYTVKSGDSLWKIAHAHNISISQLKKLNALSSDMIYPNQQIRIHADNKETEVASKPEKPEKPANPVTPSKEYVVQSGDTLGKIARLHNTTVHNLQALNHITGHLIFPGQKLIVSTSANSTPPTTQPTVPPTATTPIVPSPSGTYTVVRGDTLSGIAYRQGISVTQLMNWNNLTSSLIRVGQVLKIENNVVATQPETTPVSSPVQKPSASGTVGTILSTATSLLGTPYVWGGSTVNGFDCSGFIYYVYNKAGVKIPRTSTIGLDARSYEVSTPAVGDLVFFKDTYRKGISHVGIYIGDNKFLHAGGDRVQITHLSNSYWSKHFDSYKRFYAMD</sequence>
<organism evidence="11 12">
    <name type="scientific">Sporosarcina saromensis</name>
    <dbReference type="NCBI Taxonomy" id="359365"/>
    <lineage>
        <taxon>Bacteria</taxon>
        <taxon>Bacillati</taxon>
        <taxon>Bacillota</taxon>
        <taxon>Bacilli</taxon>
        <taxon>Bacillales</taxon>
        <taxon>Caryophanaceae</taxon>
        <taxon>Sporosarcina</taxon>
    </lineage>
</organism>
<dbReference type="InterPro" id="IPR038765">
    <property type="entry name" value="Papain-like_cys_pep_sf"/>
</dbReference>
<accession>A0ABU4GEJ5</accession>
<dbReference type="InterPro" id="IPR000064">
    <property type="entry name" value="NLP_P60_dom"/>
</dbReference>
<feature type="domain" description="NlpC/P60" evidence="10">
    <location>
        <begin position="235"/>
        <end position="355"/>
    </location>
</feature>
<dbReference type="SUPFAM" id="SSF54106">
    <property type="entry name" value="LysM domain"/>
    <property type="match status" value="3"/>
</dbReference>
<evidence type="ECO:0000259" key="10">
    <source>
        <dbReference type="PROSITE" id="PS51935"/>
    </source>
</evidence>
<feature type="signal peptide" evidence="8">
    <location>
        <begin position="1"/>
        <end position="25"/>
    </location>
</feature>
<keyword evidence="2" id="KW-0645">Protease</keyword>
<feature type="domain" description="LysM" evidence="9">
    <location>
        <begin position="26"/>
        <end position="69"/>
    </location>
</feature>
<dbReference type="PROSITE" id="PS51782">
    <property type="entry name" value="LYSM"/>
    <property type="match status" value="3"/>
</dbReference>
<evidence type="ECO:0000256" key="8">
    <source>
        <dbReference type="SAM" id="SignalP"/>
    </source>
</evidence>
<evidence type="ECO:0000256" key="2">
    <source>
        <dbReference type="ARBA" id="ARBA00022670"/>
    </source>
</evidence>
<dbReference type="Pfam" id="PF01476">
    <property type="entry name" value="LysM"/>
    <property type="match status" value="3"/>
</dbReference>
<protein>
    <submittedName>
        <fullName evidence="11">LysM peptidoglycan-binding domain-containing protein</fullName>
    </submittedName>
</protein>